<dbReference type="InterPro" id="IPR029068">
    <property type="entry name" value="Glyas_Bleomycin-R_OHBP_Dase"/>
</dbReference>
<name>A0AAU8DSH9_9ACTN</name>
<evidence type="ECO:0000313" key="2">
    <source>
        <dbReference type="EMBL" id="XCG64250.1"/>
    </source>
</evidence>
<dbReference type="CDD" id="cd06588">
    <property type="entry name" value="PhnB_like"/>
    <property type="match status" value="1"/>
</dbReference>
<dbReference type="Gene3D" id="3.30.720.110">
    <property type="match status" value="1"/>
</dbReference>
<dbReference type="EMBL" id="CP159218">
    <property type="protein sequence ID" value="XCG64250.1"/>
    <property type="molecule type" value="Genomic_DNA"/>
</dbReference>
<proteinExistence type="predicted"/>
<dbReference type="Pfam" id="PF06983">
    <property type="entry name" value="3-dmu-9_3-mt"/>
    <property type="match status" value="1"/>
</dbReference>
<dbReference type="InterPro" id="IPR028973">
    <property type="entry name" value="PhnB-like"/>
</dbReference>
<gene>
    <name evidence="2" type="ORF">ABLG96_02550</name>
</gene>
<evidence type="ECO:0000259" key="1">
    <source>
        <dbReference type="Pfam" id="PF06983"/>
    </source>
</evidence>
<accession>A0AAU8DSH9</accession>
<dbReference type="SUPFAM" id="SSF54593">
    <property type="entry name" value="Glyoxalase/Bleomycin resistance protein/Dihydroxybiphenyl dioxygenase"/>
    <property type="match status" value="1"/>
</dbReference>
<sequence length="111" mass="12596">MHFYVEKFDDSEVLFIHRRPEGSPGAGTVMLAEFSIGGAHIRCSDSFVEHEWDFTPATSMWLDCATEEEQQRLFTGLSQDGRVLMPLDDYGFGPFGWVDDRFGISWQLAIG</sequence>
<dbReference type="RefSeq" id="WP_353649863.1">
    <property type="nucleotide sequence ID" value="NZ_CP159218.1"/>
</dbReference>
<dbReference type="InterPro" id="IPR009725">
    <property type="entry name" value="3_dmu_93_MTrfase"/>
</dbReference>
<dbReference type="AlphaFoldDB" id="A0AAU8DSH9"/>
<dbReference type="PIRSF" id="PIRSF021700">
    <property type="entry name" value="3_dmu_93_MTrfase"/>
    <property type="match status" value="1"/>
</dbReference>
<dbReference type="PANTHER" id="PTHR33990:SF4">
    <property type="entry name" value="PHNB-LIKE DOMAIN-CONTAINING PROTEIN"/>
    <property type="match status" value="1"/>
</dbReference>
<protein>
    <submittedName>
        <fullName evidence="2">VOC family protein</fullName>
    </submittedName>
</protein>
<dbReference type="Gene3D" id="3.30.720.100">
    <property type="match status" value="1"/>
</dbReference>
<feature type="domain" description="PhnB-like" evidence="1">
    <location>
        <begin position="1"/>
        <end position="108"/>
    </location>
</feature>
<organism evidence="2">
    <name type="scientific">Nakamurella sp. A5-74</name>
    <dbReference type="NCBI Taxonomy" id="3158264"/>
    <lineage>
        <taxon>Bacteria</taxon>
        <taxon>Bacillati</taxon>
        <taxon>Actinomycetota</taxon>
        <taxon>Actinomycetes</taxon>
        <taxon>Nakamurellales</taxon>
        <taxon>Nakamurellaceae</taxon>
        <taxon>Nakamurella</taxon>
    </lineage>
</organism>
<dbReference type="PANTHER" id="PTHR33990">
    <property type="entry name" value="PROTEIN YJDN-RELATED"/>
    <property type="match status" value="1"/>
</dbReference>
<reference evidence="2" key="1">
    <citation type="submission" date="2024-05" db="EMBL/GenBank/DDBJ databases">
        <authorList>
            <person name="Cai S.Y."/>
            <person name="Jin L.M."/>
            <person name="Li H.R."/>
        </authorList>
    </citation>
    <scope>NUCLEOTIDE SEQUENCE</scope>
    <source>
        <strain evidence="2">A5-74</strain>
    </source>
</reference>